<proteinExistence type="predicted"/>
<evidence type="ECO:0000313" key="1">
    <source>
        <dbReference type="EMBL" id="MCZ4329420.1"/>
    </source>
</evidence>
<keyword evidence="2" id="KW-1185">Reference proteome</keyword>
<accession>A0ABT4M315</accession>
<comment type="caution">
    <text evidence="1">The sequence shown here is derived from an EMBL/GenBank/DDBJ whole genome shotgun (WGS) entry which is preliminary data.</text>
</comment>
<organism evidence="1 2">
    <name type="scientific">Castellaniella denitrificans</name>
    <dbReference type="NCBI Taxonomy" id="56119"/>
    <lineage>
        <taxon>Bacteria</taxon>
        <taxon>Pseudomonadati</taxon>
        <taxon>Pseudomonadota</taxon>
        <taxon>Betaproteobacteria</taxon>
        <taxon>Burkholderiales</taxon>
        <taxon>Alcaligenaceae</taxon>
        <taxon>Castellaniella</taxon>
    </lineage>
</organism>
<evidence type="ECO:0000313" key="2">
    <source>
        <dbReference type="Proteomes" id="UP001068379"/>
    </source>
</evidence>
<protein>
    <submittedName>
        <fullName evidence="1">Uncharacterized protein</fullName>
    </submittedName>
</protein>
<dbReference type="Proteomes" id="UP001068379">
    <property type="component" value="Unassembled WGS sequence"/>
</dbReference>
<gene>
    <name evidence="1" type="ORF">O4H32_05565</name>
</gene>
<name>A0ABT4M315_9BURK</name>
<dbReference type="EMBL" id="JAPWHE010000002">
    <property type="protein sequence ID" value="MCZ4329420.1"/>
    <property type="molecule type" value="Genomic_DNA"/>
</dbReference>
<reference evidence="1" key="1">
    <citation type="submission" date="2022-12" db="EMBL/GenBank/DDBJ databases">
        <title>Bacterial isolates from different developmental stages of Nematostella vectensis.</title>
        <authorList>
            <person name="Fraune S."/>
        </authorList>
    </citation>
    <scope>NUCLEOTIDE SEQUENCE</scope>
    <source>
        <strain evidence="1">G21619-S1</strain>
    </source>
</reference>
<sequence length="137" mass="15072">MGHFDEALTALGVTPSQRTAIMEVCNQSTIAAFLQSADNITAPGGQHVLYDVRTVEGELRVQAVCIKDIDIPLIAGKMDDPELRQTKMDMIIAEGDHPLYKSQYIELDLRIVDGDPRAKIEIVGAQHLASRDNDTIQ</sequence>
<dbReference type="RefSeq" id="WP_269357451.1">
    <property type="nucleotide sequence ID" value="NZ_JAPWHE010000002.1"/>
</dbReference>